<dbReference type="InterPro" id="IPR015505">
    <property type="entry name" value="Coronin"/>
</dbReference>
<dbReference type="EMBL" id="SGJD01000843">
    <property type="protein sequence ID" value="KAB0403235.1"/>
    <property type="molecule type" value="Genomic_DNA"/>
</dbReference>
<comment type="caution">
    <text evidence="9">The sequence shown here is derived from an EMBL/GenBank/DDBJ whole genome shotgun (WGS) entry which is preliminary data.</text>
</comment>
<feature type="compositionally biased region" description="Low complexity" evidence="7">
    <location>
        <begin position="155"/>
        <end position="164"/>
    </location>
</feature>
<dbReference type="OrthoDB" id="1850764at2759"/>
<keyword evidence="3" id="KW-0963">Cytoplasm</keyword>
<keyword evidence="6" id="KW-0009">Actin-binding</keyword>
<keyword evidence="4" id="KW-0853">WD repeat</keyword>
<evidence type="ECO:0000256" key="6">
    <source>
        <dbReference type="ARBA" id="ARBA00023203"/>
    </source>
</evidence>
<keyword evidence="10" id="KW-1185">Reference proteome</keyword>
<dbReference type="Gene3D" id="2.130.10.10">
    <property type="entry name" value="YVTN repeat-like/Quinoprotein amine dehydrogenase"/>
    <property type="match status" value="3"/>
</dbReference>
<proteinExistence type="inferred from homology"/>
<dbReference type="SMART" id="SM01166">
    <property type="entry name" value="DUF1899"/>
    <property type="match status" value="1"/>
</dbReference>
<feature type="domain" description="DUF1899" evidence="8">
    <location>
        <begin position="173"/>
        <end position="238"/>
    </location>
</feature>
<dbReference type="AlphaFoldDB" id="A0A6A1Q7D8"/>
<name>A0A6A1Q7D8_BALPH</name>
<evidence type="ECO:0000256" key="2">
    <source>
        <dbReference type="ARBA" id="ARBA00009482"/>
    </source>
</evidence>
<accession>A0A6A1Q7D8</accession>
<gene>
    <name evidence="9" type="ORF">E2I00_015705</name>
</gene>
<evidence type="ECO:0000259" key="8">
    <source>
        <dbReference type="SMART" id="SM01166"/>
    </source>
</evidence>
<feature type="region of interest" description="Disordered" evidence="7">
    <location>
        <begin position="140"/>
        <end position="186"/>
    </location>
</feature>
<protein>
    <recommendedName>
        <fullName evidence="8">DUF1899 domain-containing protein</fullName>
    </recommendedName>
</protein>
<dbReference type="Proteomes" id="UP000437017">
    <property type="component" value="Unassembled WGS sequence"/>
</dbReference>
<evidence type="ECO:0000313" key="10">
    <source>
        <dbReference type="Proteomes" id="UP000437017"/>
    </source>
</evidence>
<dbReference type="Pfam" id="PF08953">
    <property type="entry name" value="DUF1899"/>
    <property type="match status" value="1"/>
</dbReference>
<evidence type="ECO:0000256" key="5">
    <source>
        <dbReference type="ARBA" id="ARBA00022737"/>
    </source>
</evidence>
<dbReference type="SMART" id="SM01167">
    <property type="entry name" value="DUF1900"/>
    <property type="match status" value="2"/>
</dbReference>
<evidence type="ECO:0000256" key="4">
    <source>
        <dbReference type="ARBA" id="ARBA00022574"/>
    </source>
</evidence>
<reference evidence="9 10" key="1">
    <citation type="journal article" date="2019" name="PLoS ONE">
        <title>Genomic analyses reveal an absence of contemporary introgressive admixture between fin whales and blue whales, despite known hybrids.</title>
        <authorList>
            <person name="Westbury M.V."/>
            <person name="Petersen B."/>
            <person name="Lorenzen E.D."/>
        </authorList>
    </citation>
    <scope>NUCLEOTIDE SEQUENCE [LARGE SCALE GENOMIC DNA]</scope>
    <source>
        <strain evidence="9">FinWhale-01</strain>
    </source>
</reference>
<organism evidence="9 10">
    <name type="scientific">Balaenoptera physalus</name>
    <name type="common">Fin whale</name>
    <name type="synonym">Balaena physalus</name>
    <dbReference type="NCBI Taxonomy" id="9770"/>
    <lineage>
        <taxon>Eukaryota</taxon>
        <taxon>Metazoa</taxon>
        <taxon>Chordata</taxon>
        <taxon>Craniata</taxon>
        <taxon>Vertebrata</taxon>
        <taxon>Euteleostomi</taxon>
        <taxon>Mammalia</taxon>
        <taxon>Eutheria</taxon>
        <taxon>Laurasiatheria</taxon>
        <taxon>Artiodactyla</taxon>
        <taxon>Whippomorpha</taxon>
        <taxon>Cetacea</taxon>
        <taxon>Mysticeti</taxon>
        <taxon>Balaenopteridae</taxon>
        <taxon>Balaenoptera</taxon>
    </lineage>
</organism>
<dbReference type="PANTHER" id="PTHR10856">
    <property type="entry name" value="CORONIN"/>
    <property type="match status" value="1"/>
</dbReference>
<dbReference type="PANTHER" id="PTHR10856:SF20">
    <property type="entry name" value="CORONIN-7"/>
    <property type="match status" value="1"/>
</dbReference>
<dbReference type="GO" id="GO:0003779">
    <property type="term" value="F:actin binding"/>
    <property type="evidence" value="ECO:0007669"/>
    <property type="project" value="UniProtKB-KW"/>
</dbReference>
<comment type="similarity">
    <text evidence="2">Belongs to the WD repeat coronin family.</text>
</comment>
<comment type="subcellular location">
    <subcellularLocation>
        <location evidence="1">Cytoplasm</location>
    </subcellularLocation>
</comment>
<sequence>GESQLYCYEVAPQQPALSPVTQCLLESALRGVALVPRRALAVMGCEVLRVLQLSDTAIVPISYHVPRKVRGSCVRDWEGLGEPGGLDLTACVLVCHQAVEFHEDLFPDTAGCVPASDPHAWWAGSNQQVQRVSLHPACRPHPSFTSRLVPPGGPTPEEAQPAETPRLRPHPTSHSPSSKFRHAQGTVLHRDSHITNLKGLNLTTPGESDGFCANRQRVAMPLLSSGGQVAVLELRKPGRLPDTVLPTLQNGAAVTDLAWDPFDPHHLAVGPSSSEDLLLPPCSRSERQLLLYSAEALASGPLAVLGLDVAPSTLLPSYDPDTRLVLLTGKGDTRVFLYELLPEAPFFLECNSFTSPDPHKLLSAMVAKLGNRVDPLPQDSFEGVDEDEW</sequence>
<evidence type="ECO:0000256" key="1">
    <source>
        <dbReference type="ARBA" id="ARBA00004496"/>
    </source>
</evidence>
<feature type="non-terminal residue" evidence="9">
    <location>
        <position position="389"/>
    </location>
</feature>
<evidence type="ECO:0000313" key="9">
    <source>
        <dbReference type="EMBL" id="KAB0403235.1"/>
    </source>
</evidence>
<dbReference type="InterPro" id="IPR015943">
    <property type="entry name" value="WD40/YVTN_repeat-like_dom_sf"/>
</dbReference>
<evidence type="ECO:0000256" key="7">
    <source>
        <dbReference type="SAM" id="MobiDB-lite"/>
    </source>
</evidence>
<dbReference type="Pfam" id="PF16300">
    <property type="entry name" value="WD40_4"/>
    <property type="match status" value="1"/>
</dbReference>
<keyword evidence="5" id="KW-0677">Repeat</keyword>
<feature type="non-terminal residue" evidence="9">
    <location>
        <position position="1"/>
    </location>
</feature>
<evidence type="ECO:0000256" key="3">
    <source>
        <dbReference type="ARBA" id="ARBA00022490"/>
    </source>
</evidence>
<dbReference type="GO" id="GO:0005737">
    <property type="term" value="C:cytoplasm"/>
    <property type="evidence" value="ECO:0007669"/>
    <property type="project" value="UniProtKB-SubCell"/>
</dbReference>
<dbReference type="InterPro" id="IPR015048">
    <property type="entry name" value="DUF1899"/>
</dbReference>